<evidence type="ECO:0000259" key="1">
    <source>
        <dbReference type="Pfam" id="PF02627"/>
    </source>
</evidence>
<gene>
    <name evidence="2" type="ORF">E4634_05015</name>
</gene>
<dbReference type="PANTHER" id="PTHR34846:SF5">
    <property type="entry name" value="CARBOXYMUCONOLACTONE DECARBOXYLASE-LIKE DOMAIN-CONTAINING PROTEIN"/>
    <property type="match status" value="1"/>
</dbReference>
<dbReference type="InterPro" id="IPR003779">
    <property type="entry name" value="CMD-like"/>
</dbReference>
<dbReference type="Gene3D" id="1.20.1290.10">
    <property type="entry name" value="AhpD-like"/>
    <property type="match status" value="1"/>
</dbReference>
<dbReference type="OrthoDB" id="4704294at2"/>
<dbReference type="AlphaFoldDB" id="A0A4Z0M576"/>
<proteinExistence type="predicted"/>
<reference evidence="2 3" key="1">
    <citation type="submission" date="2019-04" db="EMBL/GenBank/DDBJ databases">
        <title>Taxonomy of novel Haliea sp. from mangrove soil of West Coast of India.</title>
        <authorList>
            <person name="Verma A."/>
            <person name="Kumar P."/>
            <person name="Krishnamurthi S."/>
        </authorList>
    </citation>
    <scope>NUCLEOTIDE SEQUENCE [LARGE SCALE GENOMIC DNA]</scope>
    <source>
        <strain evidence="2 3">SAOS-164</strain>
    </source>
</reference>
<dbReference type="RefSeq" id="WP_135441528.1">
    <property type="nucleotide sequence ID" value="NZ_SRLE01000005.1"/>
</dbReference>
<dbReference type="Pfam" id="PF02627">
    <property type="entry name" value="CMD"/>
    <property type="match status" value="1"/>
</dbReference>
<feature type="domain" description="Carboxymuconolactone decarboxylase-like" evidence="1">
    <location>
        <begin position="50"/>
        <end position="106"/>
    </location>
</feature>
<evidence type="ECO:0000313" key="2">
    <source>
        <dbReference type="EMBL" id="TGD74570.1"/>
    </source>
</evidence>
<accession>A0A4Z0M576</accession>
<protein>
    <recommendedName>
        <fullName evidence="1">Carboxymuconolactone decarboxylase-like domain-containing protein</fullName>
    </recommendedName>
</protein>
<keyword evidence="3" id="KW-1185">Reference proteome</keyword>
<dbReference type="Proteomes" id="UP000298050">
    <property type="component" value="Unassembled WGS sequence"/>
</dbReference>
<organism evidence="2 3">
    <name type="scientific">Mangrovimicrobium sediminis</name>
    <dbReference type="NCBI Taxonomy" id="2562682"/>
    <lineage>
        <taxon>Bacteria</taxon>
        <taxon>Pseudomonadati</taxon>
        <taxon>Pseudomonadota</taxon>
        <taxon>Gammaproteobacteria</taxon>
        <taxon>Cellvibrionales</taxon>
        <taxon>Halieaceae</taxon>
        <taxon>Mangrovimicrobium</taxon>
    </lineage>
</organism>
<evidence type="ECO:0000313" key="3">
    <source>
        <dbReference type="Proteomes" id="UP000298050"/>
    </source>
</evidence>
<dbReference type="EMBL" id="SRLE01000005">
    <property type="protein sequence ID" value="TGD74570.1"/>
    <property type="molecule type" value="Genomic_DNA"/>
</dbReference>
<name>A0A4Z0M576_9GAMM</name>
<sequence length="200" mass="22390">MLQADPAPRMPEVDPDALTDEMREFLAKWTGGIFSNADSNPVLLTFAHHPQLADLFSQLNIHLLSTNTLPVRLRQIAIMRTAWICEAAYMWSSHLRTSARAGLEPELYGPLQNGADDPYFTDLEKVVIRATEELVREHRIGDDNWAALAQAWDEKQLLDFMFTVGAYLTVAGVMRSAGVQRKPELLELAEKYGAPAPDGR</sequence>
<dbReference type="InterPro" id="IPR029032">
    <property type="entry name" value="AhpD-like"/>
</dbReference>
<dbReference type="SUPFAM" id="SSF69118">
    <property type="entry name" value="AhpD-like"/>
    <property type="match status" value="1"/>
</dbReference>
<dbReference type="GO" id="GO:0051920">
    <property type="term" value="F:peroxiredoxin activity"/>
    <property type="evidence" value="ECO:0007669"/>
    <property type="project" value="InterPro"/>
</dbReference>
<dbReference type="PANTHER" id="PTHR34846">
    <property type="entry name" value="4-CARBOXYMUCONOLACTONE DECARBOXYLASE FAMILY PROTEIN (AFU_ORTHOLOGUE AFUA_6G11590)"/>
    <property type="match status" value="1"/>
</dbReference>
<comment type="caution">
    <text evidence="2">The sequence shown here is derived from an EMBL/GenBank/DDBJ whole genome shotgun (WGS) entry which is preliminary data.</text>
</comment>